<dbReference type="RefSeq" id="WP_005421437.1">
    <property type="nucleotide sequence ID" value="NZ_JAOCCB010000047.1"/>
</dbReference>
<dbReference type="Proteomes" id="UP001225498">
    <property type="component" value="Unassembled WGS sequence"/>
</dbReference>
<name>A0AAI9CJQ1_STEMA</name>
<proteinExistence type="predicted"/>
<sequence length="68" mass="7607">MASPKKPAKAKATMKQLPIRLTPANWQKMQLAKLQTNSASMQAISLEAYDLWLKKNKLDPLDPQGEAE</sequence>
<dbReference type="AlphaFoldDB" id="A0AAI9CJQ1"/>
<reference evidence="1" key="1">
    <citation type="submission" date="2023-08" db="EMBL/GenBank/DDBJ databases">
        <authorList>
            <consortium name="Clinical and Environmental Microbiology Branch: Whole genome sequencing antimicrobial resistance pathogens in the healthcare setting"/>
        </authorList>
    </citation>
    <scope>NUCLEOTIDE SEQUENCE</scope>
    <source>
        <strain evidence="1">2023CJ-00293</strain>
    </source>
</reference>
<accession>A0AAI9CJQ1</accession>
<evidence type="ECO:0000313" key="1">
    <source>
        <dbReference type="EMBL" id="EKZ1926522.1"/>
    </source>
</evidence>
<comment type="caution">
    <text evidence="1">The sequence shown here is derived from an EMBL/GenBank/DDBJ whole genome shotgun (WGS) entry which is preliminary data.</text>
</comment>
<gene>
    <name evidence="1" type="ORF">REH87_001519</name>
</gene>
<evidence type="ECO:0000313" key="2">
    <source>
        <dbReference type="Proteomes" id="UP001225498"/>
    </source>
</evidence>
<protein>
    <submittedName>
        <fullName evidence="1">Uncharacterized protein</fullName>
    </submittedName>
</protein>
<dbReference type="EMBL" id="ABLTIR010000023">
    <property type="protein sequence ID" value="EKZ1926522.1"/>
    <property type="molecule type" value="Genomic_DNA"/>
</dbReference>
<organism evidence="1 2">
    <name type="scientific">Stenotrophomonas maltophilia</name>
    <name type="common">Pseudomonas maltophilia</name>
    <name type="synonym">Xanthomonas maltophilia</name>
    <dbReference type="NCBI Taxonomy" id="40324"/>
    <lineage>
        <taxon>Bacteria</taxon>
        <taxon>Pseudomonadati</taxon>
        <taxon>Pseudomonadota</taxon>
        <taxon>Gammaproteobacteria</taxon>
        <taxon>Lysobacterales</taxon>
        <taxon>Lysobacteraceae</taxon>
        <taxon>Stenotrophomonas</taxon>
        <taxon>Stenotrophomonas maltophilia group</taxon>
    </lineage>
</organism>